<accession>A0A940PE27</accession>
<name>A0A940PE27_9ENTE</name>
<evidence type="ECO:0000313" key="2">
    <source>
        <dbReference type="Proteomes" id="UP000674938"/>
    </source>
</evidence>
<comment type="caution">
    <text evidence="1">The sequence shown here is derived from an EMBL/GenBank/DDBJ whole genome shotgun (WGS) entry which is preliminary data.</text>
</comment>
<dbReference type="NCBIfam" id="TIGR04197">
    <property type="entry name" value="T7SS_SACOL2603"/>
    <property type="match status" value="1"/>
</dbReference>
<organism evidence="1 2">
    <name type="scientific">Vagococcus allomyrinae</name>
    <dbReference type="NCBI Taxonomy" id="2794353"/>
    <lineage>
        <taxon>Bacteria</taxon>
        <taxon>Bacillati</taxon>
        <taxon>Bacillota</taxon>
        <taxon>Bacilli</taxon>
        <taxon>Lactobacillales</taxon>
        <taxon>Enterococcaceae</taxon>
        <taxon>Vagococcus</taxon>
    </lineage>
</organism>
<dbReference type="RefSeq" id="WP_209529290.1">
    <property type="nucleotide sequence ID" value="NZ_JAEEGA010000009.1"/>
</dbReference>
<dbReference type="AlphaFoldDB" id="A0A940PE27"/>
<keyword evidence="2" id="KW-1185">Reference proteome</keyword>
<dbReference type="InterPro" id="IPR021477">
    <property type="entry name" value="TVIIS_effector_SACOL2603_fam"/>
</dbReference>
<dbReference type="Proteomes" id="UP000674938">
    <property type="component" value="Unassembled WGS sequence"/>
</dbReference>
<reference evidence="1" key="1">
    <citation type="submission" date="2020-12" db="EMBL/GenBank/DDBJ databases">
        <title>Vagococcus allomyrinae sp. nov. and Enterococcus lavae sp. nov., isolated from the larvae of Allomyrina dichotoma.</title>
        <authorList>
            <person name="Lee S.D."/>
        </authorList>
    </citation>
    <scope>NUCLEOTIDE SEQUENCE</scope>
    <source>
        <strain evidence="1">BWB3-3</strain>
    </source>
</reference>
<dbReference type="EMBL" id="JAEEGA010000009">
    <property type="protein sequence ID" value="MBP1042273.1"/>
    <property type="molecule type" value="Genomic_DNA"/>
</dbReference>
<proteinExistence type="predicted"/>
<evidence type="ECO:0000313" key="1">
    <source>
        <dbReference type="EMBL" id="MBP1042273.1"/>
    </source>
</evidence>
<gene>
    <name evidence="1" type="ORF">I6N95_14735</name>
</gene>
<protein>
    <submittedName>
        <fullName evidence="1">TIGR04197 family type VII secretion effector</fullName>
    </submittedName>
</protein>
<sequence length="96" mass="10079">MSTIKSDLGDASLKATALKNATDSISQLPSVETDTQTTVMGNVSAQQAIQSAQNTAQQIADAVSLASANIRSVAEQFEAMDNQVEQNIKKNSGGFF</sequence>